<dbReference type="Proteomes" id="UP000267821">
    <property type="component" value="Unassembled WGS sequence"/>
</dbReference>
<keyword evidence="2" id="KW-1133">Transmembrane helix</keyword>
<feature type="region of interest" description="Disordered" evidence="1">
    <location>
        <begin position="330"/>
        <end position="352"/>
    </location>
</feature>
<dbReference type="AlphaFoldDB" id="A0A3N4M3G2"/>
<reference evidence="3 4" key="1">
    <citation type="journal article" date="2018" name="Nat. Ecol. Evol.">
        <title>Pezizomycetes genomes reveal the molecular basis of ectomycorrhizal truffle lifestyle.</title>
        <authorList>
            <person name="Murat C."/>
            <person name="Payen T."/>
            <person name="Noel B."/>
            <person name="Kuo A."/>
            <person name="Morin E."/>
            <person name="Chen J."/>
            <person name="Kohler A."/>
            <person name="Krizsan K."/>
            <person name="Balestrini R."/>
            <person name="Da Silva C."/>
            <person name="Montanini B."/>
            <person name="Hainaut M."/>
            <person name="Levati E."/>
            <person name="Barry K.W."/>
            <person name="Belfiori B."/>
            <person name="Cichocki N."/>
            <person name="Clum A."/>
            <person name="Dockter R.B."/>
            <person name="Fauchery L."/>
            <person name="Guy J."/>
            <person name="Iotti M."/>
            <person name="Le Tacon F."/>
            <person name="Lindquist E.A."/>
            <person name="Lipzen A."/>
            <person name="Malagnac F."/>
            <person name="Mello A."/>
            <person name="Molinier V."/>
            <person name="Miyauchi S."/>
            <person name="Poulain J."/>
            <person name="Riccioni C."/>
            <person name="Rubini A."/>
            <person name="Sitrit Y."/>
            <person name="Splivallo R."/>
            <person name="Traeger S."/>
            <person name="Wang M."/>
            <person name="Zifcakova L."/>
            <person name="Wipf D."/>
            <person name="Zambonelli A."/>
            <person name="Paolocci F."/>
            <person name="Nowrousian M."/>
            <person name="Ottonello S."/>
            <person name="Baldrian P."/>
            <person name="Spatafora J.W."/>
            <person name="Henrissat B."/>
            <person name="Nagy L.G."/>
            <person name="Aury J.M."/>
            <person name="Wincker P."/>
            <person name="Grigoriev I.V."/>
            <person name="Bonfante P."/>
            <person name="Martin F.M."/>
        </authorList>
    </citation>
    <scope>NUCLEOTIDE SEQUENCE [LARGE SCALE GENOMIC DNA]</scope>
    <source>
        <strain evidence="3 4">ATCC MYA-4762</strain>
    </source>
</reference>
<dbReference type="InParanoid" id="A0A3N4M3G2"/>
<dbReference type="Gene3D" id="2.120.10.80">
    <property type="entry name" value="Kelch-type beta propeller"/>
    <property type="match status" value="1"/>
</dbReference>
<dbReference type="STRING" id="1051890.A0A3N4M3G2"/>
<sequence length="640" mass="68427">MATDLPIPNKPLGQHCSALVNGTLYTFTKDAFQSLHLEKGGKWEGLPLLFGTQGAVCVHAHQDTPEEALYIIGGTSPNATMVPENEFNGIQKYTFKTGKWEVILVADPIAYNMTNHGAVFLKDTKEILLFSGTRWPDEWTPSAMTFLINTAPPYIITAVSAVSAPPLLAPIVLPWGNDSALIVGGSAANTNLIIYSPQGGLRDLGIQLKEGLPFRKSGATLVNGDDGSRMLLTFDMSTLPVKFTRTKVKEPSGSSGVTKGLTEANWPTYNGTYAPQKVDTSFALSADAGMMVYSGGDSLYIFDTRRNLWEDTTSIFSQLDAVNVVSGGKGGDGLKELPSPTPTETPAPETPGRKQNNIQLLFIILAAILGAFVILGIALYYLRRYKRGKKETGLGRSNTTRSKMSFQDRGLGFMKEAGPMDDLPPPQEPQRGSGWSKYFSGGSATNLVNLPSRTYSTGTRRSSVYDSNILASYPNGPLDPHRAGSLGGRPAASVHSAGLELDLPGATLNVNPQHFSANRRVSNGSMSSLGASSYSSGIPESILEKSIWDPTGNGGSGTGGMVGSSTGRYGEVQNSPRGWAVVTDNRVASSVYPESAVTVYPDGYGYGNPDSSRAHRGVSRNKSVGTIETQNDVSWFNLRV</sequence>
<keyword evidence="2" id="KW-0812">Transmembrane</keyword>
<feature type="compositionally biased region" description="Gly residues" evidence="1">
    <location>
        <begin position="552"/>
        <end position="562"/>
    </location>
</feature>
<accession>A0A3N4M3G2</accession>
<evidence type="ECO:0000313" key="4">
    <source>
        <dbReference type="Proteomes" id="UP000267821"/>
    </source>
</evidence>
<feature type="transmembrane region" description="Helical" evidence="2">
    <location>
        <begin position="360"/>
        <end position="382"/>
    </location>
</feature>
<organism evidence="3 4">
    <name type="scientific">Terfezia boudieri ATCC MYA-4762</name>
    <dbReference type="NCBI Taxonomy" id="1051890"/>
    <lineage>
        <taxon>Eukaryota</taxon>
        <taxon>Fungi</taxon>
        <taxon>Dikarya</taxon>
        <taxon>Ascomycota</taxon>
        <taxon>Pezizomycotina</taxon>
        <taxon>Pezizomycetes</taxon>
        <taxon>Pezizales</taxon>
        <taxon>Pezizaceae</taxon>
        <taxon>Terfezia</taxon>
    </lineage>
</organism>
<dbReference type="OrthoDB" id="5352000at2759"/>
<feature type="region of interest" description="Disordered" evidence="1">
    <location>
        <begin position="549"/>
        <end position="570"/>
    </location>
</feature>
<evidence type="ECO:0008006" key="5">
    <source>
        <dbReference type="Google" id="ProtNLM"/>
    </source>
</evidence>
<dbReference type="EMBL" id="ML121529">
    <property type="protein sequence ID" value="RPB28419.1"/>
    <property type="molecule type" value="Genomic_DNA"/>
</dbReference>
<feature type="compositionally biased region" description="Pro residues" evidence="1">
    <location>
        <begin position="339"/>
        <end position="349"/>
    </location>
</feature>
<keyword evidence="4" id="KW-1185">Reference proteome</keyword>
<evidence type="ECO:0000313" key="3">
    <source>
        <dbReference type="EMBL" id="RPB28419.1"/>
    </source>
</evidence>
<evidence type="ECO:0000256" key="2">
    <source>
        <dbReference type="SAM" id="Phobius"/>
    </source>
</evidence>
<protein>
    <recommendedName>
        <fullName evidence="5">Galactose oxidase</fullName>
    </recommendedName>
</protein>
<keyword evidence="2" id="KW-0472">Membrane</keyword>
<gene>
    <name evidence="3" type="ORF">L211DRAFT_383089</name>
</gene>
<evidence type="ECO:0000256" key="1">
    <source>
        <dbReference type="SAM" id="MobiDB-lite"/>
    </source>
</evidence>
<feature type="region of interest" description="Disordered" evidence="1">
    <location>
        <begin position="415"/>
        <end position="436"/>
    </location>
</feature>
<proteinExistence type="predicted"/>
<dbReference type="InterPro" id="IPR015915">
    <property type="entry name" value="Kelch-typ_b-propeller"/>
</dbReference>
<name>A0A3N4M3G2_9PEZI</name>
<dbReference type="SUPFAM" id="SSF117281">
    <property type="entry name" value="Kelch motif"/>
    <property type="match status" value="1"/>
</dbReference>